<comment type="caution">
    <text evidence="1">The sequence shown here is derived from an EMBL/GenBank/DDBJ whole genome shotgun (WGS) entry which is preliminary data.</text>
</comment>
<name>A0ABR4JKI5_9EURO</name>
<organism evidence="1 2">
    <name type="scientific">Aspergillus pseudoustus</name>
    <dbReference type="NCBI Taxonomy" id="1810923"/>
    <lineage>
        <taxon>Eukaryota</taxon>
        <taxon>Fungi</taxon>
        <taxon>Dikarya</taxon>
        <taxon>Ascomycota</taxon>
        <taxon>Pezizomycotina</taxon>
        <taxon>Eurotiomycetes</taxon>
        <taxon>Eurotiomycetidae</taxon>
        <taxon>Eurotiales</taxon>
        <taxon>Aspergillaceae</taxon>
        <taxon>Aspergillus</taxon>
        <taxon>Aspergillus subgen. Nidulantes</taxon>
    </lineage>
</organism>
<dbReference type="Proteomes" id="UP001610446">
    <property type="component" value="Unassembled WGS sequence"/>
</dbReference>
<evidence type="ECO:0000313" key="1">
    <source>
        <dbReference type="EMBL" id="KAL2840561.1"/>
    </source>
</evidence>
<proteinExistence type="predicted"/>
<keyword evidence="2" id="KW-1185">Reference proteome</keyword>
<evidence type="ECO:0008006" key="3">
    <source>
        <dbReference type="Google" id="ProtNLM"/>
    </source>
</evidence>
<protein>
    <recommendedName>
        <fullName evidence="3">Secreted protein</fullName>
    </recommendedName>
</protein>
<gene>
    <name evidence="1" type="ORF">BJY01DRAFT_17372</name>
</gene>
<accession>A0ABR4JKI5</accession>
<evidence type="ECO:0000313" key="2">
    <source>
        <dbReference type="Proteomes" id="UP001610446"/>
    </source>
</evidence>
<dbReference type="EMBL" id="JBFXLU010000119">
    <property type="protein sequence ID" value="KAL2840561.1"/>
    <property type="molecule type" value="Genomic_DNA"/>
</dbReference>
<sequence length="121" mass="14235">MIYIARLCIAWLAASLKLRFMMDRRLGIQQNHISLLCLNFMFIAVVHPSCHDPYGWLNIFSAYSWYVAFQSAARKTWTRLLCSESMVYRDNICPVHSSCRESQSRIVEYPAARHHCLVFRM</sequence>
<reference evidence="1 2" key="1">
    <citation type="submission" date="2024-07" db="EMBL/GenBank/DDBJ databases">
        <title>Section-level genome sequencing and comparative genomics of Aspergillus sections Usti and Cavernicolus.</title>
        <authorList>
            <consortium name="Lawrence Berkeley National Laboratory"/>
            <person name="Nybo J.L."/>
            <person name="Vesth T.C."/>
            <person name="Theobald S."/>
            <person name="Frisvad J.C."/>
            <person name="Larsen T.O."/>
            <person name="Kjaerboelling I."/>
            <person name="Rothschild-Mancinelli K."/>
            <person name="Lyhne E.K."/>
            <person name="Kogle M.E."/>
            <person name="Barry K."/>
            <person name="Clum A."/>
            <person name="Na H."/>
            <person name="Ledsgaard L."/>
            <person name="Lin J."/>
            <person name="Lipzen A."/>
            <person name="Kuo A."/>
            <person name="Riley R."/>
            <person name="Mondo S."/>
            <person name="Labutti K."/>
            <person name="Haridas S."/>
            <person name="Pangalinan J."/>
            <person name="Salamov A.A."/>
            <person name="Simmons B.A."/>
            <person name="Magnuson J.K."/>
            <person name="Chen J."/>
            <person name="Drula E."/>
            <person name="Henrissat B."/>
            <person name="Wiebenga A."/>
            <person name="Lubbers R.J."/>
            <person name="Gomes A.C."/>
            <person name="Makela M.R."/>
            <person name="Stajich J."/>
            <person name="Grigoriev I.V."/>
            <person name="Mortensen U.H."/>
            <person name="De Vries R.P."/>
            <person name="Baker S.E."/>
            <person name="Andersen M.R."/>
        </authorList>
    </citation>
    <scope>NUCLEOTIDE SEQUENCE [LARGE SCALE GENOMIC DNA]</scope>
    <source>
        <strain evidence="1 2">CBS 123904</strain>
    </source>
</reference>